<protein>
    <submittedName>
        <fullName evidence="2">Carboxymuconolactone decarboxylase family protein</fullName>
    </submittedName>
</protein>
<reference evidence="3" key="1">
    <citation type="journal article" date="2019" name="Int. J. Syst. Evol. Microbiol.">
        <title>The Global Catalogue of Microorganisms (GCM) 10K type strain sequencing project: providing services to taxonomists for standard genome sequencing and annotation.</title>
        <authorList>
            <consortium name="The Broad Institute Genomics Platform"/>
            <consortium name="The Broad Institute Genome Sequencing Center for Infectious Disease"/>
            <person name="Wu L."/>
            <person name="Ma J."/>
        </authorList>
    </citation>
    <scope>NUCLEOTIDE SEQUENCE [LARGE SCALE GENOMIC DNA]</scope>
    <source>
        <strain evidence="3">JCM 18542</strain>
    </source>
</reference>
<evidence type="ECO:0000313" key="3">
    <source>
        <dbReference type="Proteomes" id="UP001500839"/>
    </source>
</evidence>
<dbReference type="Proteomes" id="UP001500839">
    <property type="component" value="Unassembled WGS sequence"/>
</dbReference>
<dbReference type="EMBL" id="BAABKQ010000001">
    <property type="protein sequence ID" value="GAA4817423.1"/>
    <property type="molecule type" value="Genomic_DNA"/>
</dbReference>
<dbReference type="InterPro" id="IPR029032">
    <property type="entry name" value="AhpD-like"/>
</dbReference>
<gene>
    <name evidence="2" type="ORF">GCM10023353_25150</name>
</gene>
<sequence length="155" mass="17054">MPATQRMAISEVDGGAYKAVLGLQKYVNEGVVDALLRAIVDIRASQINHCAWCLDMHVAEARDAGAPQRQIDLIAAWREAPALFDDRERAALALTEQVTLISRQGVSDEVWAQVRAVFTEQETLELLMTIATINVWNRMNVAVRADLPTQPTVAG</sequence>
<dbReference type="InterPro" id="IPR003779">
    <property type="entry name" value="CMD-like"/>
</dbReference>
<dbReference type="PANTHER" id="PTHR34846:SF10">
    <property type="entry name" value="CYTOPLASMIC PROTEIN"/>
    <property type="match status" value="1"/>
</dbReference>
<dbReference type="PANTHER" id="PTHR34846">
    <property type="entry name" value="4-CARBOXYMUCONOLACTONE DECARBOXYLASE FAMILY PROTEIN (AFU_ORTHOLOGUE AFUA_6G11590)"/>
    <property type="match status" value="1"/>
</dbReference>
<evidence type="ECO:0000259" key="1">
    <source>
        <dbReference type="Pfam" id="PF02627"/>
    </source>
</evidence>
<evidence type="ECO:0000313" key="2">
    <source>
        <dbReference type="EMBL" id="GAA4817423.1"/>
    </source>
</evidence>
<feature type="domain" description="Carboxymuconolactone decarboxylase-like" evidence="1">
    <location>
        <begin position="17"/>
        <end position="96"/>
    </location>
</feature>
<dbReference type="Pfam" id="PF02627">
    <property type="entry name" value="CMD"/>
    <property type="match status" value="1"/>
</dbReference>
<dbReference type="InterPro" id="IPR004675">
    <property type="entry name" value="AhpD_core"/>
</dbReference>
<proteinExistence type="predicted"/>
<name>A0ABP9CRU5_9ACTN</name>
<accession>A0ABP9CRU5</accession>
<comment type="caution">
    <text evidence="2">The sequence shown here is derived from an EMBL/GenBank/DDBJ whole genome shotgun (WGS) entry which is preliminary data.</text>
</comment>
<dbReference type="SUPFAM" id="SSF69118">
    <property type="entry name" value="AhpD-like"/>
    <property type="match status" value="1"/>
</dbReference>
<dbReference type="Gene3D" id="1.20.1290.10">
    <property type="entry name" value="AhpD-like"/>
    <property type="match status" value="1"/>
</dbReference>
<keyword evidence="3" id="KW-1185">Reference proteome</keyword>
<organism evidence="2 3">
    <name type="scientific">Tomitella cavernea</name>
    <dbReference type="NCBI Taxonomy" id="1387982"/>
    <lineage>
        <taxon>Bacteria</taxon>
        <taxon>Bacillati</taxon>
        <taxon>Actinomycetota</taxon>
        <taxon>Actinomycetes</taxon>
        <taxon>Mycobacteriales</taxon>
        <taxon>Tomitella</taxon>
    </lineage>
</organism>
<dbReference type="NCBIfam" id="TIGR00778">
    <property type="entry name" value="ahpD_dom"/>
    <property type="match status" value="1"/>
</dbReference>